<dbReference type="PANTHER" id="PTHR10209:SF881">
    <property type="entry name" value="FI07970P-RELATED"/>
    <property type="match status" value="1"/>
</dbReference>
<evidence type="ECO:0000256" key="2">
    <source>
        <dbReference type="ARBA" id="ARBA00022723"/>
    </source>
</evidence>
<evidence type="ECO:0000256" key="1">
    <source>
        <dbReference type="ARBA" id="ARBA00008056"/>
    </source>
</evidence>
<keyword evidence="3 5" id="KW-0560">Oxidoreductase</keyword>
<dbReference type="Pfam" id="PF14226">
    <property type="entry name" value="DIOX_N"/>
    <property type="match status" value="1"/>
</dbReference>
<reference evidence="7" key="1">
    <citation type="journal article" date="2020" name="New Phytol.">
        <title>Comparative genomics reveals dynamic genome evolution in host specialist ectomycorrhizal fungi.</title>
        <authorList>
            <person name="Lofgren L.A."/>
            <person name="Nguyen N.H."/>
            <person name="Vilgalys R."/>
            <person name="Ruytinx J."/>
            <person name="Liao H.L."/>
            <person name="Branco S."/>
            <person name="Kuo A."/>
            <person name="LaButti K."/>
            <person name="Lipzen A."/>
            <person name="Andreopoulos W."/>
            <person name="Pangilinan J."/>
            <person name="Riley R."/>
            <person name="Hundley H."/>
            <person name="Na H."/>
            <person name="Barry K."/>
            <person name="Grigoriev I.V."/>
            <person name="Stajich J.E."/>
            <person name="Kennedy P.G."/>
        </authorList>
    </citation>
    <scope>NUCLEOTIDE SEQUENCE</scope>
    <source>
        <strain evidence="7">DOB743</strain>
    </source>
</reference>
<dbReference type="GO" id="GO:0016491">
    <property type="term" value="F:oxidoreductase activity"/>
    <property type="evidence" value="ECO:0007669"/>
    <property type="project" value="UniProtKB-KW"/>
</dbReference>
<dbReference type="GO" id="GO:0046872">
    <property type="term" value="F:metal ion binding"/>
    <property type="evidence" value="ECO:0007669"/>
    <property type="project" value="UniProtKB-KW"/>
</dbReference>
<evidence type="ECO:0000256" key="3">
    <source>
        <dbReference type="ARBA" id="ARBA00023002"/>
    </source>
</evidence>
<evidence type="ECO:0000259" key="6">
    <source>
        <dbReference type="PROSITE" id="PS51471"/>
    </source>
</evidence>
<dbReference type="EMBL" id="JABBWD010000094">
    <property type="protein sequence ID" value="KAG1766617.1"/>
    <property type="molecule type" value="Genomic_DNA"/>
</dbReference>
<keyword evidence="8" id="KW-1185">Reference proteome</keyword>
<evidence type="ECO:0000313" key="7">
    <source>
        <dbReference type="EMBL" id="KAG1766617.1"/>
    </source>
</evidence>
<dbReference type="PRINTS" id="PR00682">
    <property type="entry name" value="IPNSYNTHASE"/>
</dbReference>
<dbReference type="AlphaFoldDB" id="A0A9P6ZHL9"/>
<feature type="domain" description="Fe2OG dioxygenase" evidence="6">
    <location>
        <begin position="187"/>
        <end position="290"/>
    </location>
</feature>
<dbReference type="InterPro" id="IPR026992">
    <property type="entry name" value="DIOX_N"/>
</dbReference>
<dbReference type="Gene3D" id="2.60.120.330">
    <property type="entry name" value="B-lactam Antibiotic, Isopenicillin N Synthase, Chain"/>
    <property type="match status" value="1"/>
</dbReference>
<dbReference type="PANTHER" id="PTHR10209">
    <property type="entry name" value="OXIDOREDUCTASE, 2OG-FE II OXYGENASE FAMILY PROTEIN"/>
    <property type="match status" value="1"/>
</dbReference>
<organism evidence="7 8">
    <name type="scientific">Suillus placidus</name>
    <dbReference type="NCBI Taxonomy" id="48579"/>
    <lineage>
        <taxon>Eukaryota</taxon>
        <taxon>Fungi</taxon>
        <taxon>Dikarya</taxon>
        <taxon>Basidiomycota</taxon>
        <taxon>Agaricomycotina</taxon>
        <taxon>Agaricomycetes</taxon>
        <taxon>Agaricomycetidae</taxon>
        <taxon>Boletales</taxon>
        <taxon>Suillineae</taxon>
        <taxon>Suillaceae</taxon>
        <taxon>Suillus</taxon>
    </lineage>
</organism>
<protein>
    <submittedName>
        <fullName evidence="7">2OG-Fe(II) oxygenase</fullName>
    </submittedName>
</protein>
<evidence type="ECO:0000256" key="4">
    <source>
        <dbReference type="ARBA" id="ARBA00023004"/>
    </source>
</evidence>
<comment type="caution">
    <text evidence="7">The sequence shown here is derived from an EMBL/GenBank/DDBJ whole genome shotgun (WGS) entry which is preliminary data.</text>
</comment>
<dbReference type="Proteomes" id="UP000714275">
    <property type="component" value="Unassembled WGS sequence"/>
</dbReference>
<keyword evidence="2 5" id="KW-0479">Metal-binding</keyword>
<keyword evidence="4 5" id="KW-0408">Iron</keyword>
<evidence type="ECO:0000313" key="8">
    <source>
        <dbReference type="Proteomes" id="UP000714275"/>
    </source>
</evidence>
<name>A0A9P6ZHL9_9AGAM</name>
<dbReference type="InterPro" id="IPR044861">
    <property type="entry name" value="IPNS-like_FE2OG_OXY"/>
</dbReference>
<gene>
    <name evidence="7" type="ORF">EV702DRAFT_1282882</name>
</gene>
<dbReference type="InterPro" id="IPR005123">
    <property type="entry name" value="Oxoglu/Fe-dep_dioxygenase_dom"/>
</dbReference>
<comment type="similarity">
    <text evidence="1 5">Belongs to the iron/ascorbate-dependent oxidoreductase family.</text>
</comment>
<sequence>MSCHASVCGGAFESIPIIDLEGAFSEDEALRRALAQQIRTACMDVGFFYVKNHGIAQQCLDEVLRVNKEYYSLPAEEKMKLYHKTVPNFKGYSPPMEANIQPGNKGDLHEGFRIGWEEKSVDPVVQKPSRDGVMAGANVWPDTPEDFRIACMDYYHAALAVGKKLFCLFALALDLPETYFNDKTVYSAATMRTLHYPPQPDAPDDKILGIGAHTDFVCFTILWQQMGLEALQVLNSREQWINVPPLPGTLVINLGDQFARWTNDIFKSTVHRAANKNMIDRYSIALFFGTDYEINIEPIYTCVTAERPAIYPAITAGEYVRQRLKAMYHK</sequence>
<accession>A0A9P6ZHL9</accession>
<proteinExistence type="inferred from homology"/>
<dbReference type="Pfam" id="PF03171">
    <property type="entry name" value="2OG-FeII_Oxy"/>
    <property type="match status" value="1"/>
</dbReference>
<dbReference type="InterPro" id="IPR027443">
    <property type="entry name" value="IPNS-like_sf"/>
</dbReference>
<dbReference type="OrthoDB" id="288590at2759"/>
<evidence type="ECO:0000256" key="5">
    <source>
        <dbReference type="RuleBase" id="RU003682"/>
    </source>
</evidence>
<dbReference type="SUPFAM" id="SSF51197">
    <property type="entry name" value="Clavaminate synthase-like"/>
    <property type="match status" value="1"/>
</dbReference>
<dbReference type="PROSITE" id="PS51471">
    <property type="entry name" value="FE2OG_OXY"/>
    <property type="match status" value="1"/>
</dbReference>